<feature type="domain" description="Metalloenzyme" evidence="4">
    <location>
        <begin position="3"/>
        <end position="57"/>
    </location>
</feature>
<feature type="non-terminal residue" evidence="5">
    <location>
        <position position="58"/>
    </location>
</feature>
<dbReference type="GO" id="GO:0043094">
    <property type="term" value="P:metabolic compound salvage"/>
    <property type="evidence" value="ECO:0007669"/>
    <property type="project" value="InterPro"/>
</dbReference>
<evidence type="ECO:0000256" key="3">
    <source>
        <dbReference type="ARBA" id="ARBA00023211"/>
    </source>
</evidence>
<dbReference type="PANTHER" id="PTHR21110:SF0">
    <property type="entry name" value="PHOSPHOPENTOMUTASE"/>
    <property type="match status" value="1"/>
</dbReference>
<dbReference type="Pfam" id="PF01676">
    <property type="entry name" value="Metalloenzyme"/>
    <property type="match status" value="1"/>
</dbReference>
<organism evidence="5 6">
    <name type="scientific">Pseudomonas helleri</name>
    <dbReference type="NCBI Taxonomy" id="1608996"/>
    <lineage>
        <taxon>Bacteria</taxon>
        <taxon>Pseudomonadati</taxon>
        <taxon>Pseudomonadota</taxon>
        <taxon>Gammaproteobacteria</taxon>
        <taxon>Pseudomonadales</taxon>
        <taxon>Pseudomonadaceae</taxon>
        <taxon>Pseudomonas</taxon>
    </lineage>
</organism>
<dbReference type="PANTHER" id="PTHR21110">
    <property type="entry name" value="PHOSPHOPENTOMUTASE"/>
    <property type="match status" value="1"/>
</dbReference>
<comment type="similarity">
    <text evidence="1">Belongs to the phosphopentomutase family.</text>
</comment>
<evidence type="ECO:0000256" key="2">
    <source>
        <dbReference type="ARBA" id="ARBA00022723"/>
    </source>
</evidence>
<dbReference type="SUPFAM" id="SSF53649">
    <property type="entry name" value="Alkaline phosphatase-like"/>
    <property type="match status" value="1"/>
</dbReference>
<comment type="caution">
    <text evidence="5">The sequence shown here is derived from an EMBL/GenBank/DDBJ whole genome shotgun (WGS) entry which is preliminary data.</text>
</comment>
<dbReference type="AlphaFoldDB" id="A0A7X1YF50"/>
<protein>
    <submittedName>
        <fullName evidence="5">Phosphopentomutase</fullName>
    </submittedName>
</protein>
<evidence type="ECO:0000259" key="4">
    <source>
        <dbReference type="Pfam" id="PF01676"/>
    </source>
</evidence>
<name>A0A7X1YF50_9PSED</name>
<reference evidence="5 6" key="1">
    <citation type="submission" date="2019-10" db="EMBL/GenBank/DDBJ databases">
        <title>Evaluation of single-gene subtyping targets for Pseudomonas.</title>
        <authorList>
            <person name="Reichler S.J."/>
            <person name="Orsi R.H."/>
            <person name="Wiedmann M."/>
            <person name="Martin N.H."/>
            <person name="Murphy S.I."/>
        </authorList>
    </citation>
    <scope>NUCLEOTIDE SEQUENCE [LARGE SCALE GENOMIC DNA]</scope>
    <source>
        <strain evidence="5 6">FSL R10-2107</strain>
    </source>
</reference>
<dbReference type="GO" id="GO:0005829">
    <property type="term" value="C:cytosol"/>
    <property type="evidence" value="ECO:0007669"/>
    <property type="project" value="TreeGrafter"/>
</dbReference>
<accession>A0A7X1YF50</accession>
<gene>
    <name evidence="5" type="ORF">GHO30_26240</name>
</gene>
<dbReference type="GO" id="GO:0000287">
    <property type="term" value="F:magnesium ion binding"/>
    <property type="evidence" value="ECO:0007669"/>
    <property type="project" value="InterPro"/>
</dbReference>
<proteinExistence type="inferred from homology"/>
<keyword evidence="6" id="KW-1185">Reference proteome</keyword>
<dbReference type="GO" id="GO:0008973">
    <property type="term" value="F:phosphopentomutase activity"/>
    <property type="evidence" value="ECO:0007669"/>
    <property type="project" value="InterPro"/>
</dbReference>
<sequence length="58" mass="5917">MSRALLLVLDSFGIGASADADAFGDSGANTLLHIAQACARGEADTPQRQGPLHLPNLA</sequence>
<keyword evidence="2" id="KW-0479">Metal-binding</keyword>
<dbReference type="Gene3D" id="3.40.720.10">
    <property type="entry name" value="Alkaline Phosphatase, subunit A"/>
    <property type="match status" value="1"/>
</dbReference>
<keyword evidence="3" id="KW-0464">Manganese</keyword>
<dbReference type="InterPro" id="IPR010045">
    <property type="entry name" value="DeoB"/>
</dbReference>
<evidence type="ECO:0000256" key="1">
    <source>
        <dbReference type="ARBA" id="ARBA00010373"/>
    </source>
</evidence>
<dbReference type="InterPro" id="IPR017850">
    <property type="entry name" value="Alkaline_phosphatase_core_sf"/>
</dbReference>
<dbReference type="GO" id="GO:0009117">
    <property type="term" value="P:nucleotide metabolic process"/>
    <property type="evidence" value="ECO:0007669"/>
    <property type="project" value="InterPro"/>
</dbReference>
<evidence type="ECO:0000313" key="5">
    <source>
        <dbReference type="EMBL" id="MQU34830.1"/>
    </source>
</evidence>
<dbReference type="InterPro" id="IPR006124">
    <property type="entry name" value="Metalloenzyme"/>
</dbReference>
<dbReference type="Proteomes" id="UP000470186">
    <property type="component" value="Unassembled WGS sequence"/>
</dbReference>
<evidence type="ECO:0000313" key="6">
    <source>
        <dbReference type="Proteomes" id="UP000470186"/>
    </source>
</evidence>
<dbReference type="EMBL" id="WIVX01000224">
    <property type="protein sequence ID" value="MQU34830.1"/>
    <property type="molecule type" value="Genomic_DNA"/>
</dbReference>